<name>A0A699Z7W1_HAELA</name>
<evidence type="ECO:0000313" key="2">
    <source>
        <dbReference type="Proteomes" id="UP000485058"/>
    </source>
</evidence>
<sequence>MGGAARGGVVQLKSLLQPVGFQRCLRSTSKPCCTTLMHTDCGASQGVGADGWRNPSNPLHSSPASPRTDGIKAFLASSETPPHKPAKWAPRTSFAYDSASDYSSNNAVRTTVNAAVLFSKRDSTIFARARTEAPKWRFLAECPPSALSFKLLHFSSDATYPGVGPALDMYLSLRVWGLALPW</sequence>
<proteinExistence type="predicted"/>
<dbReference type="EMBL" id="BLLF01000841">
    <property type="protein sequence ID" value="GFH15366.1"/>
    <property type="molecule type" value="Genomic_DNA"/>
</dbReference>
<dbReference type="AlphaFoldDB" id="A0A699Z7W1"/>
<dbReference type="Proteomes" id="UP000485058">
    <property type="component" value="Unassembled WGS sequence"/>
</dbReference>
<gene>
    <name evidence="1" type="ORF">HaLaN_11582</name>
</gene>
<accession>A0A699Z7W1</accession>
<keyword evidence="2" id="KW-1185">Reference proteome</keyword>
<feature type="non-terminal residue" evidence="1">
    <location>
        <position position="182"/>
    </location>
</feature>
<feature type="non-terminal residue" evidence="1">
    <location>
        <position position="1"/>
    </location>
</feature>
<reference evidence="1 2" key="1">
    <citation type="submission" date="2020-02" db="EMBL/GenBank/DDBJ databases">
        <title>Draft genome sequence of Haematococcus lacustris strain NIES-144.</title>
        <authorList>
            <person name="Morimoto D."/>
            <person name="Nakagawa S."/>
            <person name="Yoshida T."/>
            <person name="Sawayama S."/>
        </authorList>
    </citation>
    <scope>NUCLEOTIDE SEQUENCE [LARGE SCALE GENOMIC DNA]</scope>
    <source>
        <strain evidence="1 2">NIES-144</strain>
    </source>
</reference>
<comment type="caution">
    <text evidence="1">The sequence shown here is derived from an EMBL/GenBank/DDBJ whole genome shotgun (WGS) entry which is preliminary data.</text>
</comment>
<organism evidence="1 2">
    <name type="scientific">Haematococcus lacustris</name>
    <name type="common">Green alga</name>
    <name type="synonym">Haematococcus pluvialis</name>
    <dbReference type="NCBI Taxonomy" id="44745"/>
    <lineage>
        <taxon>Eukaryota</taxon>
        <taxon>Viridiplantae</taxon>
        <taxon>Chlorophyta</taxon>
        <taxon>core chlorophytes</taxon>
        <taxon>Chlorophyceae</taxon>
        <taxon>CS clade</taxon>
        <taxon>Chlamydomonadales</taxon>
        <taxon>Haematococcaceae</taxon>
        <taxon>Haematococcus</taxon>
    </lineage>
</organism>
<evidence type="ECO:0000313" key="1">
    <source>
        <dbReference type="EMBL" id="GFH15366.1"/>
    </source>
</evidence>
<protein>
    <submittedName>
        <fullName evidence="1">Uncharacterized protein</fullName>
    </submittedName>
</protein>